<dbReference type="PANTHER" id="PTHR10491">
    <property type="entry name" value="DTDP-4-DEHYDRORHAMNOSE REDUCTASE"/>
    <property type="match status" value="1"/>
</dbReference>
<evidence type="ECO:0000259" key="3">
    <source>
        <dbReference type="Pfam" id="PF04321"/>
    </source>
</evidence>
<organism evidence="4 5">
    <name type="scientific">Butyrivibrio fibrisolvens</name>
    <dbReference type="NCBI Taxonomy" id="831"/>
    <lineage>
        <taxon>Bacteria</taxon>
        <taxon>Bacillati</taxon>
        <taxon>Bacillota</taxon>
        <taxon>Clostridia</taxon>
        <taxon>Lachnospirales</taxon>
        <taxon>Lachnospiraceae</taxon>
        <taxon>Butyrivibrio</taxon>
    </lineage>
</organism>
<keyword evidence="2" id="KW-0560">Oxidoreductase</keyword>
<dbReference type="InterPro" id="IPR036291">
    <property type="entry name" value="NAD(P)-bd_dom_sf"/>
</dbReference>
<feature type="domain" description="RmlD-like substrate binding" evidence="3">
    <location>
        <begin position="3"/>
        <end position="238"/>
    </location>
</feature>
<accession>A0A1H9MRE2</accession>
<proteinExistence type="inferred from homology"/>
<dbReference type="InterPro" id="IPR005913">
    <property type="entry name" value="dTDP_dehydrorham_reduct"/>
</dbReference>
<keyword evidence="2" id="KW-0521">NADP</keyword>
<comment type="similarity">
    <text evidence="1 2">Belongs to the dTDP-4-dehydrorhamnose reductase family.</text>
</comment>
<sequence>MRKVMILGGTGLVGKAIAEHLKGTYEIIIVSGHHEINQGYTCLVEDTERLLDILNREIPDIVISTLMGAFDAQLKYHDILGAWLKNHGKKMIYISTLNVFDKDTTKPVDERSEAEPESEYGIFKLQCEKMLMKYLGDDLAIIRPAAVWSRDCKRMNQLKDCSANGKELKSYPGLMFTITLADQVGEYVDYILENNLSGVFHVGSEDMVDYNKFELMVCDRLSIPYPKFEVVEVEQPAYQAFLPTVRDIPSGMRRTIADILDSIC</sequence>
<comment type="pathway">
    <text evidence="2">Carbohydrate biosynthesis; dTDP-L-rhamnose biosynthesis.</text>
</comment>
<reference evidence="4 5" key="1">
    <citation type="submission" date="2016-10" db="EMBL/GenBank/DDBJ databases">
        <authorList>
            <person name="de Groot N.N."/>
        </authorList>
    </citation>
    <scope>NUCLEOTIDE SEQUENCE [LARGE SCALE GENOMIC DNA]</scope>
    <source>
        <strain evidence="4 5">AR40</strain>
    </source>
</reference>
<dbReference type="AlphaFoldDB" id="A0A1H9MRE2"/>
<dbReference type="SUPFAM" id="SSF51735">
    <property type="entry name" value="NAD(P)-binding Rossmann-fold domains"/>
    <property type="match status" value="1"/>
</dbReference>
<evidence type="ECO:0000256" key="2">
    <source>
        <dbReference type="RuleBase" id="RU364082"/>
    </source>
</evidence>
<dbReference type="EC" id="1.1.1.133" evidence="2"/>
<evidence type="ECO:0000313" key="5">
    <source>
        <dbReference type="Proteomes" id="UP000182584"/>
    </source>
</evidence>
<dbReference type="GO" id="GO:0005829">
    <property type="term" value="C:cytosol"/>
    <property type="evidence" value="ECO:0007669"/>
    <property type="project" value="TreeGrafter"/>
</dbReference>
<name>A0A1H9MRE2_BUTFI</name>
<dbReference type="Gene3D" id="3.40.50.720">
    <property type="entry name" value="NAD(P)-binding Rossmann-like Domain"/>
    <property type="match status" value="1"/>
</dbReference>
<protein>
    <recommendedName>
        <fullName evidence="2">dTDP-4-dehydrorhamnose reductase</fullName>
        <ecNumber evidence="2">1.1.1.133</ecNumber>
    </recommendedName>
</protein>
<gene>
    <name evidence="4" type="ORF">SAMN04487884_103212</name>
</gene>
<dbReference type="Pfam" id="PF04321">
    <property type="entry name" value="RmlD_sub_bind"/>
    <property type="match status" value="1"/>
</dbReference>
<dbReference type="GO" id="GO:0008831">
    <property type="term" value="F:dTDP-4-dehydrorhamnose reductase activity"/>
    <property type="evidence" value="ECO:0007669"/>
    <property type="project" value="UniProtKB-EC"/>
</dbReference>
<dbReference type="EMBL" id="FOGJ01000003">
    <property type="protein sequence ID" value="SER26286.1"/>
    <property type="molecule type" value="Genomic_DNA"/>
</dbReference>
<evidence type="ECO:0000256" key="1">
    <source>
        <dbReference type="ARBA" id="ARBA00010944"/>
    </source>
</evidence>
<comment type="function">
    <text evidence="2">Catalyzes the reduction of dTDP-6-deoxy-L-lyxo-4-hexulose to yield dTDP-L-rhamnose.</text>
</comment>
<dbReference type="Proteomes" id="UP000182584">
    <property type="component" value="Unassembled WGS sequence"/>
</dbReference>
<dbReference type="OrthoDB" id="1415031at2"/>
<dbReference type="InterPro" id="IPR029903">
    <property type="entry name" value="RmlD-like-bd"/>
</dbReference>
<dbReference type="RefSeq" id="WP_074754417.1">
    <property type="nucleotide sequence ID" value="NZ_FOGJ01000003.1"/>
</dbReference>
<dbReference type="GO" id="GO:0019305">
    <property type="term" value="P:dTDP-rhamnose biosynthetic process"/>
    <property type="evidence" value="ECO:0007669"/>
    <property type="project" value="TreeGrafter"/>
</dbReference>
<evidence type="ECO:0000313" key="4">
    <source>
        <dbReference type="EMBL" id="SER26286.1"/>
    </source>
</evidence>
<dbReference type="PANTHER" id="PTHR10491:SF4">
    <property type="entry name" value="METHIONINE ADENOSYLTRANSFERASE 2 SUBUNIT BETA"/>
    <property type="match status" value="1"/>
</dbReference>